<proteinExistence type="predicted"/>
<protein>
    <submittedName>
        <fullName evidence="1">Uncharacterized protein</fullName>
    </submittedName>
</protein>
<dbReference type="Proteomes" id="UP000003586">
    <property type="component" value="Chromosome"/>
</dbReference>
<dbReference type="HOGENOM" id="CLU_3273388_0_0_10"/>
<accession>W0F4R4</accession>
<evidence type="ECO:0000313" key="2">
    <source>
        <dbReference type="Proteomes" id="UP000003586"/>
    </source>
</evidence>
<keyword evidence="2" id="KW-1185">Reference proteome</keyword>
<dbReference type="KEGG" id="nso:NIASO_19770"/>
<evidence type="ECO:0000313" key="1">
    <source>
        <dbReference type="EMBL" id="AHF18070.1"/>
    </source>
</evidence>
<reference evidence="1 2" key="1">
    <citation type="submission" date="2013-12" db="EMBL/GenBank/DDBJ databases">
        <authorList>
            <consortium name="DOE Joint Genome Institute"/>
            <person name="Eisen J."/>
            <person name="Huntemann M."/>
            <person name="Han J."/>
            <person name="Chen A."/>
            <person name="Kyrpides N."/>
            <person name="Mavromatis K."/>
            <person name="Markowitz V."/>
            <person name="Palaniappan K."/>
            <person name="Ivanova N."/>
            <person name="Schaumberg A."/>
            <person name="Pati A."/>
            <person name="Liolios K."/>
            <person name="Nordberg H.P."/>
            <person name="Cantor M.N."/>
            <person name="Hua S.X."/>
            <person name="Woyke T."/>
        </authorList>
    </citation>
    <scope>NUCLEOTIDE SEQUENCE [LARGE SCALE GENOMIC DNA]</scope>
    <source>
        <strain evidence="2">DSM 19437</strain>
    </source>
</reference>
<organism evidence="1 2">
    <name type="scientific">Niabella soli DSM 19437</name>
    <dbReference type="NCBI Taxonomy" id="929713"/>
    <lineage>
        <taxon>Bacteria</taxon>
        <taxon>Pseudomonadati</taxon>
        <taxon>Bacteroidota</taxon>
        <taxon>Chitinophagia</taxon>
        <taxon>Chitinophagales</taxon>
        <taxon>Chitinophagaceae</taxon>
        <taxon>Niabella</taxon>
    </lineage>
</organism>
<gene>
    <name evidence="1" type="ORF">NIASO_19770</name>
</gene>
<dbReference type="AlphaFoldDB" id="W0F4R4"/>
<dbReference type="EMBL" id="CP007035">
    <property type="protein sequence ID" value="AHF18070.1"/>
    <property type="molecule type" value="Genomic_DNA"/>
</dbReference>
<name>W0F4R4_9BACT</name>
<sequence>MFCIQTNYAGKKSAQGRLNNNQTAGASTNPFKKALLPLFVM</sequence>